<evidence type="ECO:0000256" key="3">
    <source>
        <dbReference type="SAM" id="Coils"/>
    </source>
</evidence>
<organism evidence="5 6">
    <name type="scientific">Cephalotrichum gorgonifer</name>
    <dbReference type="NCBI Taxonomy" id="2041049"/>
    <lineage>
        <taxon>Eukaryota</taxon>
        <taxon>Fungi</taxon>
        <taxon>Dikarya</taxon>
        <taxon>Ascomycota</taxon>
        <taxon>Pezizomycotina</taxon>
        <taxon>Sordariomycetes</taxon>
        <taxon>Hypocreomycetidae</taxon>
        <taxon>Microascales</taxon>
        <taxon>Microascaceae</taxon>
        <taxon>Cephalotrichum</taxon>
    </lineage>
</organism>
<evidence type="ECO:0008006" key="7">
    <source>
        <dbReference type="Google" id="ProtNLM"/>
    </source>
</evidence>
<feature type="region of interest" description="Disordered" evidence="4">
    <location>
        <begin position="365"/>
        <end position="393"/>
    </location>
</feature>
<name>A0AAE8MR28_9PEZI</name>
<comment type="similarity">
    <text evidence="1">Belongs to the ADIP family.</text>
</comment>
<feature type="region of interest" description="Disordered" evidence="4">
    <location>
        <begin position="409"/>
        <end position="560"/>
    </location>
</feature>
<dbReference type="Pfam" id="PF11559">
    <property type="entry name" value="ADIP"/>
    <property type="match status" value="1"/>
</dbReference>
<feature type="coiled-coil region" evidence="3">
    <location>
        <begin position="109"/>
        <end position="136"/>
    </location>
</feature>
<proteinExistence type="inferred from homology"/>
<protein>
    <recommendedName>
        <fullName evidence="7">NIMA interactive protein</fullName>
    </recommendedName>
</protein>
<feature type="compositionally biased region" description="Polar residues" evidence="4">
    <location>
        <begin position="448"/>
        <end position="464"/>
    </location>
</feature>
<feature type="compositionally biased region" description="Acidic residues" evidence="4">
    <location>
        <begin position="432"/>
        <end position="445"/>
    </location>
</feature>
<keyword evidence="2 3" id="KW-0175">Coiled coil</keyword>
<accession>A0AAE8MR28</accession>
<dbReference type="PANTHER" id="PTHR47057">
    <property type="entry name" value="AFADIN/ALPHA-ACTININ-BINDING"/>
    <property type="match status" value="1"/>
</dbReference>
<dbReference type="PANTHER" id="PTHR47057:SF1">
    <property type="entry name" value="AFADIN_ALPHA-ACTININ-BINDING PROTEIN"/>
    <property type="match status" value="1"/>
</dbReference>
<evidence type="ECO:0000313" key="5">
    <source>
        <dbReference type="EMBL" id="SPN97381.1"/>
    </source>
</evidence>
<feature type="compositionally biased region" description="Basic and acidic residues" evidence="4">
    <location>
        <begin position="515"/>
        <end position="524"/>
    </location>
</feature>
<evidence type="ECO:0000256" key="1">
    <source>
        <dbReference type="ARBA" id="ARBA00009291"/>
    </source>
</evidence>
<dbReference type="EMBL" id="ONZQ02000001">
    <property type="protein sequence ID" value="SPN97381.1"/>
    <property type="molecule type" value="Genomic_DNA"/>
</dbReference>
<keyword evidence="6" id="KW-1185">Reference proteome</keyword>
<evidence type="ECO:0000256" key="4">
    <source>
        <dbReference type="SAM" id="MobiDB-lite"/>
    </source>
</evidence>
<reference evidence="5" key="1">
    <citation type="submission" date="2018-03" db="EMBL/GenBank/DDBJ databases">
        <authorList>
            <person name="Guldener U."/>
        </authorList>
    </citation>
    <scope>NUCLEOTIDE SEQUENCE</scope>
</reference>
<feature type="compositionally biased region" description="Acidic residues" evidence="4">
    <location>
        <begin position="369"/>
        <end position="391"/>
    </location>
</feature>
<evidence type="ECO:0000313" key="6">
    <source>
        <dbReference type="Proteomes" id="UP001187682"/>
    </source>
</evidence>
<gene>
    <name evidence="5" type="ORF">DNG_00895</name>
</gene>
<dbReference type="InterPro" id="IPR021622">
    <property type="entry name" value="Afadin/alpha-actinin-bd"/>
</dbReference>
<evidence type="ECO:0000256" key="2">
    <source>
        <dbReference type="ARBA" id="ARBA00023054"/>
    </source>
</evidence>
<comment type="caution">
    <text evidence="5">The sequence shown here is derived from an EMBL/GenBank/DDBJ whole genome shotgun (WGS) entry which is preliminary data.</text>
</comment>
<feature type="coiled-coil region" evidence="3">
    <location>
        <begin position="211"/>
        <end position="238"/>
    </location>
</feature>
<sequence length="572" mass="63657">MADLANLRTASLYINNQLLSRGLLRDGEVLDFSDPSRYDGGTGAAMGRIMGIVNDLILRRDRDAEHRESLSTTLRSLRADNLRQTTDLTRLAEKQAETERKLNISEAAEASARAQLKSAEAAVRGLKDEMARMKTLVAQTRASCATEVRRRDRNIDGLKKQLGEATRARGSVRNPAITVISVTGEIGLERGSSGRAADTSDSQYDLRSETNEFLTELAKGLSEENEALSALLRRMREELRAMSGWEREAVEGDEHAVDVTTNVDELEADLNAVLDHMRTILTNPSFVPLEEVVTREEEITRLREGWVKMESRWKEAVQLIDEWRRRMATSGMPVDDKEMDLSLRLSPMRVRDAKEPARVVSLGLACVKEEEEEEEEEEDLEAEVEMEEDYAGAEQPLPAEEHYLADDSVDLVSGPPADNVPASDAESSVFDDPADMEGTDDEEPNVEILQQSAATSQPLQLSVDSSPLPEPPQLSPLKVSSSAGNRRGANEFANPRHKARGYTTTVEEETCELVEETHTQERLVTKRRTQSRPTRTAPSHSKRQKSVKEEASPTANQGCDEAKAIYYLHSDK</sequence>
<dbReference type="AlphaFoldDB" id="A0AAE8MR28"/>
<dbReference type="Proteomes" id="UP001187682">
    <property type="component" value="Unassembled WGS sequence"/>
</dbReference>